<keyword evidence="2 4" id="KW-0238">DNA-binding</keyword>
<evidence type="ECO:0000256" key="2">
    <source>
        <dbReference type="ARBA" id="ARBA00023125"/>
    </source>
</evidence>
<dbReference type="RefSeq" id="WP_344653838.1">
    <property type="nucleotide sequence ID" value="NZ_BAAAGX010000035.1"/>
</dbReference>
<protein>
    <submittedName>
        <fullName evidence="6">TetR family transcriptional regulator</fullName>
    </submittedName>
</protein>
<dbReference type="Gene3D" id="1.10.357.10">
    <property type="entry name" value="Tetracycline Repressor, domain 2"/>
    <property type="match status" value="1"/>
</dbReference>
<evidence type="ECO:0000313" key="7">
    <source>
        <dbReference type="Proteomes" id="UP001500967"/>
    </source>
</evidence>
<dbReference type="PANTHER" id="PTHR30055:SF234">
    <property type="entry name" value="HTH-TYPE TRANSCRIPTIONAL REGULATOR BETI"/>
    <property type="match status" value="1"/>
</dbReference>
<evidence type="ECO:0000256" key="4">
    <source>
        <dbReference type="PROSITE-ProRule" id="PRU00335"/>
    </source>
</evidence>
<keyword evidence="7" id="KW-1185">Reference proteome</keyword>
<dbReference type="EMBL" id="BAAAGX010000035">
    <property type="protein sequence ID" value="GAA0277351.1"/>
    <property type="molecule type" value="Genomic_DNA"/>
</dbReference>
<feature type="DNA-binding region" description="H-T-H motif" evidence="4">
    <location>
        <begin position="33"/>
        <end position="52"/>
    </location>
</feature>
<organism evidence="6 7">
    <name type="scientific">Cryptosporangium japonicum</name>
    <dbReference type="NCBI Taxonomy" id="80872"/>
    <lineage>
        <taxon>Bacteria</taxon>
        <taxon>Bacillati</taxon>
        <taxon>Actinomycetota</taxon>
        <taxon>Actinomycetes</taxon>
        <taxon>Cryptosporangiales</taxon>
        <taxon>Cryptosporangiaceae</taxon>
        <taxon>Cryptosporangium</taxon>
    </lineage>
</organism>
<accession>A0ABP3ETI9</accession>
<proteinExistence type="predicted"/>
<evidence type="ECO:0000259" key="5">
    <source>
        <dbReference type="PROSITE" id="PS50977"/>
    </source>
</evidence>
<dbReference type="Pfam" id="PF00440">
    <property type="entry name" value="TetR_N"/>
    <property type="match status" value="1"/>
</dbReference>
<dbReference type="Gene3D" id="1.10.10.60">
    <property type="entry name" value="Homeodomain-like"/>
    <property type="match status" value="1"/>
</dbReference>
<evidence type="ECO:0000256" key="1">
    <source>
        <dbReference type="ARBA" id="ARBA00023015"/>
    </source>
</evidence>
<dbReference type="PROSITE" id="PS50977">
    <property type="entry name" value="HTH_TETR_2"/>
    <property type="match status" value="1"/>
</dbReference>
<keyword evidence="1" id="KW-0805">Transcription regulation</keyword>
<dbReference type="PROSITE" id="PS01081">
    <property type="entry name" value="HTH_TETR_1"/>
    <property type="match status" value="1"/>
</dbReference>
<keyword evidence="3" id="KW-0804">Transcription</keyword>
<name>A0ABP3ETI9_9ACTN</name>
<dbReference type="SUPFAM" id="SSF46689">
    <property type="entry name" value="Homeodomain-like"/>
    <property type="match status" value="1"/>
</dbReference>
<dbReference type="PRINTS" id="PR00455">
    <property type="entry name" value="HTHTETR"/>
</dbReference>
<evidence type="ECO:0000256" key="3">
    <source>
        <dbReference type="ARBA" id="ARBA00023163"/>
    </source>
</evidence>
<dbReference type="InterPro" id="IPR009057">
    <property type="entry name" value="Homeodomain-like_sf"/>
</dbReference>
<sequence>MVGLRERKKEQTRRRIAAVALALFAERGYDAVTVNEVAAAAEVAKATLFSYFPSKEALVLHGIGEDDLAGIVTRRPPGTTPLAALRAHFRTFAAGQDPGPFDAPALIGQVRIVFDSPALSAAAHTLLHREREALTGALTPDAPGLLAALMAAQITAAVTTLKEAFFRRLLAGESPAAAAAALAADVETAFDLLEHGFSGAGR</sequence>
<feature type="domain" description="HTH tetR-type" evidence="5">
    <location>
        <begin position="10"/>
        <end position="70"/>
    </location>
</feature>
<gene>
    <name evidence="6" type="ORF">GCM10009539_76440</name>
</gene>
<dbReference type="Proteomes" id="UP001500967">
    <property type="component" value="Unassembled WGS sequence"/>
</dbReference>
<dbReference type="PANTHER" id="PTHR30055">
    <property type="entry name" value="HTH-TYPE TRANSCRIPTIONAL REGULATOR RUTR"/>
    <property type="match status" value="1"/>
</dbReference>
<dbReference type="InterPro" id="IPR023772">
    <property type="entry name" value="DNA-bd_HTH_TetR-type_CS"/>
</dbReference>
<evidence type="ECO:0000313" key="6">
    <source>
        <dbReference type="EMBL" id="GAA0277351.1"/>
    </source>
</evidence>
<reference evidence="7" key="1">
    <citation type="journal article" date="2019" name="Int. J. Syst. Evol. Microbiol.">
        <title>The Global Catalogue of Microorganisms (GCM) 10K type strain sequencing project: providing services to taxonomists for standard genome sequencing and annotation.</title>
        <authorList>
            <consortium name="The Broad Institute Genomics Platform"/>
            <consortium name="The Broad Institute Genome Sequencing Center for Infectious Disease"/>
            <person name="Wu L."/>
            <person name="Ma J."/>
        </authorList>
    </citation>
    <scope>NUCLEOTIDE SEQUENCE [LARGE SCALE GENOMIC DNA]</scope>
    <source>
        <strain evidence="7">JCM 10425</strain>
    </source>
</reference>
<dbReference type="InterPro" id="IPR050109">
    <property type="entry name" value="HTH-type_TetR-like_transc_reg"/>
</dbReference>
<comment type="caution">
    <text evidence="6">The sequence shown here is derived from an EMBL/GenBank/DDBJ whole genome shotgun (WGS) entry which is preliminary data.</text>
</comment>
<dbReference type="InterPro" id="IPR001647">
    <property type="entry name" value="HTH_TetR"/>
</dbReference>